<dbReference type="AlphaFoldDB" id="A0A8J8W9J3"/>
<dbReference type="InterPro" id="IPR024079">
    <property type="entry name" value="MetalloPept_cat_dom_sf"/>
</dbReference>
<dbReference type="EMBL" id="JACEEZ010026208">
    <property type="protein sequence ID" value="KAG0694039.1"/>
    <property type="molecule type" value="Genomic_DNA"/>
</dbReference>
<keyword evidence="1 2" id="KW-0479">Metal-binding</keyword>
<dbReference type="SMART" id="SM00235">
    <property type="entry name" value="ZnMc"/>
    <property type="match status" value="1"/>
</dbReference>
<dbReference type="Pfam" id="PF01400">
    <property type="entry name" value="Astacin"/>
    <property type="match status" value="1"/>
</dbReference>
<keyword evidence="6" id="KW-1185">Reference proteome</keyword>
<dbReference type="EC" id="3.4.24.-" evidence="2"/>
<gene>
    <name evidence="5" type="primary">nas-14</name>
    <name evidence="5" type="ORF">GWK47_027300</name>
</gene>
<evidence type="ECO:0000256" key="2">
    <source>
        <dbReference type="RuleBase" id="RU361183"/>
    </source>
</evidence>
<keyword evidence="1 2" id="KW-0862">Zinc</keyword>
<dbReference type="OrthoDB" id="291007at2759"/>
<dbReference type="GO" id="GO:0006508">
    <property type="term" value="P:proteolysis"/>
    <property type="evidence" value="ECO:0007669"/>
    <property type="project" value="UniProtKB-KW"/>
</dbReference>
<evidence type="ECO:0000259" key="4">
    <source>
        <dbReference type="PROSITE" id="PS51864"/>
    </source>
</evidence>
<comment type="caution">
    <text evidence="5">The sequence shown here is derived from an EMBL/GenBank/DDBJ whole genome shotgun (WGS) entry which is preliminary data.</text>
</comment>
<feature type="compositionally biased region" description="Low complexity" evidence="3">
    <location>
        <begin position="58"/>
        <end position="69"/>
    </location>
</feature>
<dbReference type="GO" id="GO:0008270">
    <property type="term" value="F:zinc ion binding"/>
    <property type="evidence" value="ECO:0007669"/>
    <property type="project" value="UniProtKB-UniRule"/>
</dbReference>
<dbReference type="InterPro" id="IPR034035">
    <property type="entry name" value="Astacin-like_dom"/>
</dbReference>
<organism evidence="5 6">
    <name type="scientific">Chionoecetes opilio</name>
    <name type="common">Atlantic snow crab</name>
    <name type="synonym">Cancer opilio</name>
    <dbReference type="NCBI Taxonomy" id="41210"/>
    <lineage>
        <taxon>Eukaryota</taxon>
        <taxon>Metazoa</taxon>
        <taxon>Ecdysozoa</taxon>
        <taxon>Arthropoda</taxon>
        <taxon>Crustacea</taxon>
        <taxon>Multicrustacea</taxon>
        <taxon>Malacostraca</taxon>
        <taxon>Eumalacostraca</taxon>
        <taxon>Eucarida</taxon>
        <taxon>Decapoda</taxon>
        <taxon>Pleocyemata</taxon>
        <taxon>Brachyura</taxon>
        <taxon>Eubrachyura</taxon>
        <taxon>Majoidea</taxon>
        <taxon>Majidae</taxon>
        <taxon>Chionoecetes</taxon>
    </lineage>
</organism>
<evidence type="ECO:0000313" key="6">
    <source>
        <dbReference type="Proteomes" id="UP000770661"/>
    </source>
</evidence>
<keyword evidence="2" id="KW-0732">Signal</keyword>
<dbReference type="CDD" id="cd04280">
    <property type="entry name" value="ZnMc_astacin_like"/>
    <property type="match status" value="1"/>
</dbReference>
<dbReference type="InterPro" id="IPR001506">
    <property type="entry name" value="Peptidase_M12A"/>
</dbReference>
<name>A0A8J8W9J3_CHIOP</name>
<sequence length="324" mass="36743">MGRRASVAAATAAMMVAWCIASVMSRNHLHARTPRDTHAWRTNSLREAVKEEVEGTGSQAAPSRPQQQADGSLDDSFQRVVSDAARTQRQEEWGQDPEVTPELFQGDIMGLSPEGEEGRLISNLYGSNEKQMILRALHTLDFLTCIKFVPWDEVVEDYLLIWPMEWPKGCWSYVGRKGGQQILSLQPPDSLSKGCFFSLGKPIHELLHAVGMFHEQARPDRDEHVDIITDNIIPRFLRNFHKQSAENTTFSYSYDYRSVLHYGKSFFSFIKGLPTIVPKVEGAKIGQRVMLSKLDCLKLNDVYGCLDDPFDREKYTAFCTFLGF</sequence>
<keyword evidence="1 2" id="KW-0482">Metalloprotease</keyword>
<dbReference type="Gene3D" id="3.40.390.10">
    <property type="entry name" value="Collagenase (Catalytic Domain)"/>
    <property type="match status" value="1"/>
</dbReference>
<feature type="chain" id="PRO_5035342158" description="Metalloendopeptidase" evidence="2">
    <location>
        <begin position="26"/>
        <end position="324"/>
    </location>
</feature>
<reference evidence="5" key="1">
    <citation type="submission" date="2020-07" db="EMBL/GenBank/DDBJ databases">
        <title>The High-quality genome of the commercially important snow crab, Chionoecetes opilio.</title>
        <authorList>
            <person name="Jeong J.-H."/>
            <person name="Ryu S."/>
        </authorList>
    </citation>
    <scope>NUCLEOTIDE SEQUENCE</scope>
    <source>
        <strain evidence="5">MADBK_172401_WGS</strain>
        <tissue evidence="5">Digestive gland</tissue>
    </source>
</reference>
<keyword evidence="1 2" id="KW-0645">Protease</keyword>
<dbReference type="PRINTS" id="PR00480">
    <property type="entry name" value="ASTACIN"/>
</dbReference>
<feature type="region of interest" description="Disordered" evidence="3">
    <location>
        <begin position="51"/>
        <end position="75"/>
    </location>
</feature>
<feature type="binding site" evidence="1">
    <location>
        <position position="204"/>
    </location>
    <ligand>
        <name>Zn(2+)</name>
        <dbReference type="ChEBI" id="CHEBI:29105"/>
        <note>catalytic</note>
    </ligand>
</feature>
<dbReference type="GO" id="GO:0004222">
    <property type="term" value="F:metalloendopeptidase activity"/>
    <property type="evidence" value="ECO:0007669"/>
    <property type="project" value="UniProtKB-UniRule"/>
</dbReference>
<feature type="binding site" evidence="1">
    <location>
        <position position="208"/>
    </location>
    <ligand>
        <name>Zn(2+)</name>
        <dbReference type="ChEBI" id="CHEBI:29105"/>
        <note>catalytic</note>
    </ligand>
</feature>
<feature type="signal peptide" evidence="2">
    <location>
        <begin position="1"/>
        <end position="25"/>
    </location>
</feature>
<comment type="cofactor">
    <cofactor evidence="1 2">
        <name>Zn(2+)</name>
        <dbReference type="ChEBI" id="CHEBI:29105"/>
    </cofactor>
    <text evidence="1 2">Binds 1 zinc ion per subunit.</text>
</comment>
<feature type="active site" evidence="1">
    <location>
        <position position="205"/>
    </location>
</feature>
<accession>A0A8J8W9J3</accession>
<dbReference type="InterPro" id="IPR006026">
    <property type="entry name" value="Peptidase_Metallo"/>
</dbReference>
<feature type="binding site" evidence="1">
    <location>
        <position position="214"/>
    </location>
    <ligand>
        <name>Zn(2+)</name>
        <dbReference type="ChEBI" id="CHEBI:29105"/>
        <note>catalytic</note>
    </ligand>
</feature>
<feature type="domain" description="Peptidase M12A" evidence="4">
    <location>
        <begin position="98"/>
        <end position="306"/>
    </location>
</feature>
<protein>
    <recommendedName>
        <fullName evidence="2">Metalloendopeptidase</fullName>
        <ecNumber evidence="2">3.4.24.-</ecNumber>
    </recommendedName>
</protein>
<dbReference type="PANTHER" id="PTHR10127:SF859">
    <property type="entry name" value="METALLOENDOPEPTIDASE"/>
    <property type="match status" value="1"/>
</dbReference>
<dbReference type="PANTHER" id="PTHR10127">
    <property type="entry name" value="DISCOIDIN, CUB, EGF, LAMININ , AND ZINC METALLOPROTEASE DOMAIN CONTAINING"/>
    <property type="match status" value="1"/>
</dbReference>
<comment type="caution">
    <text evidence="1">Lacks conserved residue(s) required for the propagation of feature annotation.</text>
</comment>
<dbReference type="Proteomes" id="UP000770661">
    <property type="component" value="Unassembled WGS sequence"/>
</dbReference>
<evidence type="ECO:0000256" key="1">
    <source>
        <dbReference type="PROSITE-ProRule" id="PRU01211"/>
    </source>
</evidence>
<evidence type="ECO:0000256" key="3">
    <source>
        <dbReference type="SAM" id="MobiDB-lite"/>
    </source>
</evidence>
<dbReference type="PROSITE" id="PS51864">
    <property type="entry name" value="ASTACIN"/>
    <property type="match status" value="1"/>
</dbReference>
<evidence type="ECO:0000313" key="5">
    <source>
        <dbReference type="EMBL" id="KAG0694039.1"/>
    </source>
</evidence>
<keyword evidence="1 2" id="KW-0378">Hydrolase</keyword>
<dbReference type="SUPFAM" id="SSF55486">
    <property type="entry name" value="Metalloproteases ('zincins'), catalytic domain"/>
    <property type="match status" value="1"/>
</dbReference>
<proteinExistence type="predicted"/>